<keyword evidence="1" id="KW-0472">Membrane</keyword>
<comment type="caution">
    <text evidence="2">The sequence shown here is derived from an EMBL/GenBank/DDBJ whole genome shotgun (WGS) entry which is preliminary data.</text>
</comment>
<evidence type="ECO:0000313" key="2">
    <source>
        <dbReference type="EMBL" id="KAL2744560.1"/>
    </source>
</evidence>
<organism evidence="2 3">
    <name type="scientific">Vespula maculifrons</name>
    <name type="common">Eastern yellow jacket</name>
    <name type="synonym">Wasp</name>
    <dbReference type="NCBI Taxonomy" id="7453"/>
    <lineage>
        <taxon>Eukaryota</taxon>
        <taxon>Metazoa</taxon>
        <taxon>Ecdysozoa</taxon>
        <taxon>Arthropoda</taxon>
        <taxon>Hexapoda</taxon>
        <taxon>Insecta</taxon>
        <taxon>Pterygota</taxon>
        <taxon>Neoptera</taxon>
        <taxon>Endopterygota</taxon>
        <taxon>Hymenoptera</taxon>
        <taxon>Apocrita</taxon>
        <taxon>Aculeata</taxon>
        <taxon>Vespoidea</taxon>
        <taxon>Vespidae</taxon>
        <taxon>Vespinae</taxon>
        <taxon>Vespula</taxon>
    </lineage>
</organism>
<dbReference type="Proteomes" id="UP001607303">
    <property type="component" value="Unassembled WGS sequence"/>
</dbReference>
<dbReference type="EMBL" id="JAYRBN010000050">
    <property type="protein sequence ID" value="KAL2744560.1"/>
    <property type="molecule type" value="Genomic_DNA"/>
</dbReference>
<evidence type="ECO:0000313" key="3">
    <source>
        <dbReference type="Proteomes" id="UP001607303"/>
    </source>
</evidence>
<keyword evidence="1" id="KW-0812">Transmembrane</keyword>
<accession>A0ABD2CHK9</accession>
<keyword evidence="1" id="KW-1133">Transmembrane helix</keyword>
<protein>
    <submittedName>
        <fullName evidence="2">Uncharacterized protein</fullName>
    </submittedName>
</protein>
<dbReference type="AlphaFoldDB" id="A0ABD2CHK9"/>
<proteinExistence type="predicted"/>
<name>A0ABD2CHK9_VESMC</name>
<feature type="transmembrane region" description="Helical" evidence="1">
    <location>
        <begin position="69"/>
        <end position="87"/>
    </location>
</feature>
<keyword evidence="3" id="KW-1185">Reference proteome</keyword>
<reference evidence="2 3" key="1">
    <citation type="journal article" date="2024" name="Ann. Entomol. Soc. Am.">
        <title>Genomic analyses of the southern and eastern yellowjacket wasps (Hymenoptera: Vespidae) reveal evolutionary signatures of social life.</title>
        <authorList>
            <person name="Catto M.A."/>
            <person name="Caine P.B."/>
            <person name="Orr S.E."/>
            <person name="Hunt B.G."/>
            <person name="Goodisman M.A.D."/>
        </authorList>
    </citation>
    <scope>NUCLEOTIDE SEQUENCE [LARGE SCALE GENOMIC DNA]</scope>
    <source>
        <strain evidence="2">232</strain>
        <tissue evidence="2">Head and thorax</tissue>
    </source>
</reference>
<evidence type="ECO:0000256" key="1">
    <source>
        <dbReference type="SAM" id="Phobius"/>
    </source>
</evidence>
<gene>
    <name evidence="2" type="ORF">V1477_007102</name>
</gene>
<sequence length="123" mass="13858">MIIQVQLIEQKFQYSFLSLRRYQRCPRSFSLAIKVSTSGTIAPACLTGGSSTEIISILADVSMPRSFELIFLIGFFFAFIIFGNVAYRGSLRRRSALRTAGVFNLRTSNPPSISRMIIINIRK</sequence>